<dbReference type="Proteomes" id="UP000054560">
    <property type="component" value="Unassembled WGS sequence"/>
</dbReference>
<dbReference type="RefSeq" id="XP_014144652.1">
    <property type="nucleotide sequence ID" value="XM_014289177.1"/>
</dbReference>
<reference evidence="1 2" key="1">
    <citation type="submission" date="2011-02" db="EMBL/GenBank/DDBJ databases">
        <title>The Genome Sequence of Sphaeroforma arctica JP610.</title>
        <authorList>
            <consortium name="The Broad Institute Genome Sequencing Platform"/>
            <person name="Russ C."/>
            <person name="Cuomo C."/>
            <person name="Young S.K."/>
            <person name="Zeng Q."/>
            <person name="Gargeya S."/>
            <person name="Alvarado L."/>
            <person name="Berlin A."/>
            <person name="Chapman S.B."/>
            <person name="Chen Z."/>
            <person name="Freedman E."/>
            <person name="Gellesch M."/>
            <person name="Goldberg J."/>
            <person name="Griggs A."/>
            <person name="Gujja S."/>
            <person name="Heilman E."/>
            <person name="Heiman D."/>
            <person name="Howarth C."/>
            <person name="Mehta T."/>
            <person name="Neiman D."/>
            <person name="Pearson M."/>
            <person name="Roberts A."/>
            <person name="Saif S."/>
            <person name="Shea T."/>
            <person name="Shenoy N."/>
            <person name="Sisk P."/>
            <person name="Stolte C."/>
            <person name="Sykes S."/>
            <person name="White J."/>
            <person name="Yandava C."/>
            <person name="Burger G."/>
            <person name="Gray M.W."/>
            <person name="Holland P.W.H."/>
            <person name="King N."/>
            <person name="Lang F.B.F."/>
            <person name="Roger A.J."/>
            <person name="Ruiz-Trillo I."/>
            <person name="Haas B."/>
            <person name="Nusbaum C."/>
            <person name="Birren B."/>
        </authorList>
    </citation>
    <scope>NUCLEOTIDE SEQUENCE [LARGE SCALE GENOMIC DNA]</scope>
    <source>
        <strain evidence="1 2">JP610</strain>
    </source>
</reference>
<dbReference type="AlphaFoldDB" id="A0A0L0F1Z4"/>
<evidence type="ECO:0000313" key="2">
    <source>
        <dbReference type="Proteomes" id="UP000054560"/>
    </source>
</evidence>
<name>A0A0L0F1Z4_9EUKA</name>
<sequence length="71" mass="7996">EYFKFHTDTLIYITINRRPTAPFAKPPTIQETILFCANQRGGRSGTIAYLAKAVMRLVQDSVENEGVCFVS</sequence>
<dbReference type="GeneID" id="25917224"/>
<gene>
    <name evidence="1" type="ORF">SARC_16720</name>
</gene>
<accession>A0A0L0F1Z4</accession>
<dbReference type="EMBL" id="KQ250308">
    <property type="protein sequence ID" value="KNC70750.1"/>
    <property type="molecule type" value="Genomic_DNA"/>
</dbReference>
<feature type="non-terminal residue" evidence="1">
    <location>
        <position position="1"/>
    </location>
</feature>
<proteinExistence type="predicted"/>
<organism evidence="1 2">
    <name type="scientific">Sphaeroforma arctica JP610</name>
    <dbReference type="NCBI Taxonomy" id="667725"/>
    <lineage>
        <taxon>Eukaryota</taxon>
        <taxon>Ichthyosporea</taxon>
        <taxon>Ichthyophonida</taxon>
        <taxon>Sphaeroforma</taxon>
    </lineage>
</organism>
<evidence type="ECO:0000313" key="1">
    <source>
        <dbReference type="EMBL" id="KNC70750.1"/>
    </source>
</evidence>
<protein>
    <submittedName>
        <fullName evidence="1">Uncharacterized protein</fullName>
    </submittedName>
</protein>
<keyword evidence="2" id="KW-1185">Reference proteome</keyword>